<sequence>STLPAVLYQCKKMEIIFADSNKIDTMDAAGIQSLPVLGTLDLQNNNIGQVPPELGNCTQIKSLMLNGNAFRNPRPAILAKGTPALLEYLRSRIVT</sequence>
<organism evidence="1 2">
    <name type="scientific">Pinctada imbricata</name>
    <name type="common">Atlantic pearl-oyster</name>
    <name type="synonym">Pinctada martensii</name>
    <dbReference type="NCBI Taxonomy" id="66713"/>
    <lineage>
        <taxon>Eukaryota</taxon>
        <taxon>Metazoa</taxon>
        <taxon>Spiralia</taxon>
        <taxon>Lophotrochozoa</taxon>
        <taxon>Mollusca</taxon>
        <taxon>Bivalvia</taxon>
        <taxon>Autobranchia</taxon>
        <taxon>Pteriomorphia</taxon>
        <taxon>Pterioida</taxon>
        <taxon>Pterioidea</taxon>
        <taxon>Pteriidae</taxon>
        <taxon>Pinctada</taxon>
    </lineage>
</organism>
<feature type="non-terminal residue" evidence="1">
    <location>
        <position position="1"/>
    </location>
</feature>
<accession>A0AA88XQK9</accession>
<reference evidence="1" key="1">
    <citation type="submission" date="2019-08" db="EMBL/GenBank/DDBJ databases">
        <title>The improved chromosome-level genome for the pearl oyster Pinctada fucata martensii using PacBio sequencing and Hi-C.</title>
        <authorList>
            <person name="Zheng Z."/>
        </authorList>
    </citation>
    <scope>NUCLEOTIDE SEQUENCE</scope>
    <source>
        <strain evidence="1">ZZ-2019</strain>
        <tissue evidence="1">Adductor muscle</tissue>
    </source>
</reference>
<keyword evidence="2" id="KW-1185">Reference proteome</keyword>
<dbReference type="EMBL" id="VSWD01000010">
    <property type="protein sequence ID" value="KAK3089958.1"/>
    <property type="molecule type" value="Genomic_DNA"/>
</dbReference>
<dbReference type="Proteomes" id="UP001186944">
    <property type="component" value="Unassembled WGS sequence"/>
</dbReference>
<dbReference type="SUPFAM" id="SSF52058">
    <property type="entry name" value="L domain-like"/>
    <property type="match status" value="1"/>
</dbReference>
<evidence type="ECO:0000313" key="2">
    <source>
        <dbReference type="Proteomes" id="UP001186944"/>
    </source>
</evidence>
<evidence type="ECO:0000313" key="1">
    <source>
        <dbReference type="EMBL" id="KAK3089958.1"/>
    </source>
</evidence>
<name>A0AA88XQK9_PINIB</name>
<dbReference type="Pfam" id="PF00560">
    <property type="entry name" value="LRR_1"/>
    <property type="match status" value="1"/>
</dbReference>
<comment type="caution">
    <text evidence="1">The sequence shown here is derived from an EMBL/GenBank/DDBJ whole genome shotgun (WGS) entry which is preliminary data.</text>
</comment>
<dbReference type="AlphaFoldDB" id="A0AA88XQK9"/>
<dbReference type="Gene3D" id="3.80.10.10">
    <property type="entry name" value="Ribonuclease Inhibitor"/>
    <property type="match status" value="1"/>
</dbReference>
<protein>
    <submittedName>
        <fullName evidence="1">Uncharacterized protein</fullName>
    </submittedName>
</protein>
<dbReference type="InterPro" id="IPR001611">
    <property type="entry name" value="Leu-rich_rpt"/>
</dbReference>
<dbReference type="InterPro" id="IPR032675">
    <property type="entry name" value="LRR_dom_sf"/>
</dbReference>
<proteinExistence type="predicted"/>
<gene>
    <name evidence="1" type="ORF">FSP39_008029</name>
</gene>